<dbReference type="Pfam" id="PF11162">
    <property type="entry name" value="DUF2946"/>
    <property type="match status" value="1"/>
</dbReference>
<dbReference type="AlphaFoldDB" id="A0A135HPP5"/>
<reference evidence="1 2" key="1">
    <citation type="submission" date="2015-11" db="EMBL/GenBank/DDBJ databases">
        <title>Draft genome sequence of Paramesorhizobium deserti A-3-E, a strain highly resistant to diverse beta-lactam antibiotics.</title>
        <authorList>
            <person name="Lv R."/>
            <person name="Yang X."/>
            <person name="Fang N."/>
            <person name="Guo J."/>
            <person name="Luo X."/>
            <person name="Peng F."/>
            <person name="Yang R."/>
            <person name="Cui Y."/>
            <person name="Fang C."/>
            <person name="Song Y."/>
        </authorList>
    </citation>
    <scope>NUCLEOTIDE SEQUENCE [LARGE SCALE GENOMIC DNA]</scope>
    <source>
        <strain evidence="1 2">A-3-E</strain>
    </source>
</reference>
<protein>
    <recommendedName>
        <fullName evidence="3">DUF2946 domain-containing protein</fullName>
    </recommendedName>
</protein>
<dbReference type="InterPro" id="IPR021333">
    <property type="entry name" value="DUF2946"/>
</dbReference>
<sequence>MRYLLKDRLSAGAFAVLIVWLLVLQSLLGALAQSAMAASAADPLHVICAADGANVLESEGQGDLPQKKAPECPCASLCQLVSGTTTAVLNAGPGMPALFRSDAGKVDTAFFGSQRPFLRGLIGEPRAPPLSL</sequence>
<name>A0A135HPP5_9HYPH</name>
<comment type="caution">
    <text evidence="1">The sequence shown here is derived from an EMBL/GenBank/DDBJ whole genome shotgun (WGS) entry which is preliminary data.</text>
</comment>
<evidence type="ECO:0000313" key="1">
    <source>
        <dbReference type="EMBL" id="KXF75160.1"/>
    </source>
</evidence>
<dbReference type="EMBL" id="LNTU01000039">
    <property type="protein sequence ID" value="KXF75160.1"/>
    <property type="molecule type" value="Genomic_DNA"/>
</dbReference>
<organism evidence="1 2">
    <name type="scientific">Paramesorhizobium deserti</name>
    <dbReference type="NCBI Taxonomy" id="1494590"/>
    <lineage>
        <taxon>Bacteria</taxon>
        <taxon>Pseudomonadati</taxon>
        <taxon>Pseudomonadota</taxon>
        <taxon>Alphaproteobacteria</taxon>
        <taxon>Hyphomicrobiales</taxon>
        <taxon>Phyllobacteriaceae</taxon>
        <taxon>Paramesorhizobium</taxon>
    </lineage>
</organism>
<evidence type="ECO:0000313" key="2">
    <source>
        <dbReference type="Proteomes" id="UP000070107"/>
    </source>
</evidence>
<evidence type="ECO:0008006" key="3">
    <source>
        <dbReference type="Google" id="ProtNLM"/>
    </source>
</evidence>
<proteinExistence type="predicted"/>
<dbReference type="STRING" id="1494590.ATN84_21055"/>
<dbReference type="Proteomes" id="UP000070107">
    <property type="component" value="Unassembled WGS sequence"/>
</dbReference>
<keyword evidence="2" id="KW-1185">Reference proteome</keyword>
<gene>
    <name evidence="1" type="ORF">ATN84_21055</name>
</gene>
<accession>A0A135HPP5</accession>